<evidence type="ECO:0000313" key="13">
    <source>
        <dbReference type="Proteomes" id="UP000251047"/>
    </source>
</evidence>
<dbReference type="InterPro" id="IPR018171">
    <property type="entry name" value="Pept_tRNA_hydro_CS"/>
</dbReference>
<evidence type="ECO:0000256" key="4">
    <source>
        <dbReference type="ARBA" id="ARBA00022884"/>
    </source>
</evidence>
<organism evidence="12 13">
    <name type="scientific">Corynebacterium heidelbergense</name>
    <dbReference type="NCBI Taxonomy" id="2055947"/>
    <lineage>
        <taxon>Bacteria</taxon>
        <taxon>Bacillati</taxon>
        <taxon>Actinomycetota</taxon>
        <taxon>Actinomycetes</taxon>
        <taxon>Mycobacteriales</taxon>
        <taxon>Corynebacteriaceae</taxon>
        <taxon>Corynebacterium</taxon>
    </lineage>
</organism>
<comment type="catalytic activity">
    <reaction evidence="6 8 9">
        <text>an N-acyl-L-alpha-aminoacyl-tRNA + H2O = an N-acyl-L-amino acid + a tRNA + H(+)</text>
        <dbReference type="Rhea" id="RHEA:54448"/>
        <dbReference type="Rhea" id="RHEA-COMP:10123"/>
        <dbReference type="Rhea" id="RHEA-COMP:13883"/>
        <dbReference type="ChEBI" id="CHEBI:15377"/>
        <dbReference type="ChEBI" id="CHEBI:15378"/>
        <dbReference type="ChEBI" id="CHEBI:59874"/>
        <dbReference type="ChEBI" id="CHEBI:78442"/>
        <dbReference type="ChEBI" id="CHEBI:138191"/>
        <dbReference type="EC" id="3.1.1.29"/>
    </reaction>
</comment>
<feature type="binding site" evidence="8">
    <location>
        <position position="179"/>
    </location>
    <ligand>
        <name>tRNA</name>
        <dbReference type="ChEBI" id="CHEBI:17843"/>
    </ligand>
</feature>
<comment type="similarity">
    <text evidence="5 8 10">Belongs to the PTH family.</text>
</comment>
<dbReference type="SUPFAM" id="SSF53178">
    <property type="entry name" value="Peptidyl-tRNA hydrolase-like"/>
    <property type="match status" value="1"/>
</dbReference>
<dbReference type="GO" id="GO:0000049">
    <property type="term" value="F:tRNA binding"/>
    <property type="evidence" value="ECO:0007669"/>
    <property type="project" value="UniProtKB-UniRule"/>
</dbReference>
<dbReference type="GO" id="GO:0005737">
    <property type="term" value="C:cytoplasm"/>
    <property type="evidence" value="ECO:0007669"/>
    <property type="project" value="UniProtKB-SubCell"/>
</dbReference>
<dbReference type="OrthoDB" id="9800507at2"/>
<evidence type="ECO:0000256" key="9">
    <source>
        <dbReference type="RuleBase" id="RU000673"/>
    </source>
</evidence>
<evidence type="ECO:0000256" key="2">
    <source>
        <dbReference type="ARBA" id="ARBA00022555"/>
    </source>
</evidence>
<dbReference type="HAMAP" id="MF_00083">
    <property type="entry name" value="Pept_tRNA_hydro_bact"/>
    <property type="match status" value="1"/>
</dbReference>
<gene>
    <name evidence="8" type="primary">pth</name>
    <name evidence="12" type="ORF">CWC39_07320</name>
</gene>
<comment type="subunit">
    <text evidence="8">Monomer.</text>
</comment>
<evidence type="ECO:0000256" key="11">
    <source>
        <dbReference type="SAM" id="MobiDB-lite"/>
    </source>
</evidence>
<feature type="site" description="Discriminates between blocked and unblocked aminoacyl-tRNA" evidence="8">
    <location>
        <position position="55"/>
    </location>
</feature>
<keyword evidence="2 8" id="KW-0820">tRNA-binding</keyword>
<dbReference type="FunFam" id="3.40.50.1470:FF:000001">
    <property type="entry name" value="Peptidyl-tRNA hydrolase"/>
    <property type="match status" value="1"/>
</dbReference>
<dbReference type="GO" id="GO:0004045">
    <property type="term" value="F:peptidyl-tRNA hydrolase activity"/>
    <property type="evidence" value="ECO:0007669"/>
    <property type="project" value="UniProtKB-UniRule"/>
</dbReference>
<proteinExistence type="inferred from homology"/>
<dbReference type="CDD" id="cd00462">
    <property type="entry name" value="PTH"/>
    <property type="match status" value="1"/>
</dbReference>
<feature type="region of interest" description="Disordered" evidence="11">
    <location>
        <begin position="17"/>
        <end position="47"/>
    </location>
</feature>
<comment type="subcellular location">
    <subcellularLocation>
        <location evidence="8">Cytoplasm</location>
    </subcellularLocation>
</comment>
<protein>
    <recommendedName>
        <fullName evidence="7 8">Peptidyl-tRNA hydrolase</fullName>
        <shortName evidence="8">Pth</shortName>
        <ecNumber evidence="1 8">3.1.1.29</ecNumber>
    </recommendedName>
</protein>
<dbReference type="Gene3D" id="3.40.50.1470">
    <property type="entry name" value="Peptidyl-tRNA hydrolase"/>
    <property type="match status" value="1"/>
</dbReference>
<evidence type="ECO:0000256" key="8">
    <source>
        <dbReference type="HAMAP-Rule" id="MF_00083"/>
    </source>
</evidence>
<dbReference type="PROSITE" id="PS01196">
    <property type="entry name" value="PEPT_TRNA_HYDROL_2"/>
    <property type="match status" value="1"/>
</dbReference>
<evidence type="ECO:0000256" key="1">
    <source>
        <dbReference type="ARBA" id="ARBA00013260"/>
    </source>
</evidence>
<dbReference type="PANTHER" id="PTHR17224">
    <property type="entry name" value="PEPTIDYL-TRNA HYDROLASE"/>
    <property type="match status" value="1"/>
</dbReference>
<name>A0A364VAL5_9CORY</name>
<accession>A0A364VAL5</accession>
<dbReference type="Proteomes" id="UP000251047">
    <property type="component" value="Unassembled WGS sequence"/>
</dbReference>
<comment type="caution">
    <text evidence="12">The sequence shown here is derived from an EMBL/GenBank/DDBJ whole genome shotgun (WGS) entry which is preliminary data.</text>
</comment>
<dbReference type="NCBIfam" id="TIGR00447">
    <property type="entry name" value="pth"/>
    <property type="match status" value="1"/>
</dbReference>
<dbReference type="PANTHER" id="PTHR17224:SF1">
    <property type="entry name" value="PEPTIDYL-TRNA HYDROLASE"/>
    <property type="match status" value="1"/>
</dbReference>
<dbReference type="PROSITE" id="PS01195">
    <property type="entry name" value="PEPT_TRNA_HYDROL_1"/>
    <property type="match status" value="1"/>
</dbReference>
<keyword evidence="4 8" id="KW-0694">RNA-binding</keyword>
<feature type="binding site" evidence="8">
    <location>
        <position position="131"/>
    </location>
    <ligand>
        <name>tRNA</name>
        <dbReference type="ChEBI" id="CHEBI:17843"/>
    </ligand>
</feature>
<keyword evidence="8" id="KW-0963">Cytoplasm</keyword>
<dbReference type="EC" id="3.1.1.29" evidence="1 8"/>
<sequence>MASRESASEWHNVAVFSHSHRSHQPRKDTAGSVVRPTGTPPAANGQPWLVVGLGNPGAEYASTRHNVGYLTLDELLGDLSPMPETLSIHRKTNSQICQTRLSLPGGSSGLTQSGSDADGPVPVILARTRTYMNASGGPIAALAKFFKIPPERIIVIHDELDLDPGTVRLKVGGGENGHNGLKSTSQALGTRDYVRIRIGIGRPPGRMDVSNFVLKPFTKAEQEWLPVALGNAADAVRIAVVGGVPNAQNEIHPRT</sequence>
<dbReference type="InterPro" id="IPR001328">
    <property type="entry name" value="Pept_tRNA_hydro"/>
</dbReference>
<evidence type="ECO:0000256" key="6">
    <source>
        <dbReference type="ARBA" id="ARBA00048707"/>
    </source>
</evidence>
<feature type="active site" description="Proton acceptor" evidence="8">
    <location>
        <position position="65"/>
    </location>
</feature>
<reference evidence="12 13" key="1">
    <citation type="journal article" date="2018" name="Syst. Appl. Microbiol.">
        <title>Corynebacterium heidelbergense sp. nov., isolated from the preen glands of Egyptian geese (Alopochen aegyptiacus).</title>
        <authorList>
            <person name="Braun M.S."/>
            <person name="Wang E."/>
            <person name="Zimmermann S."/>
            <person name="Wink M."/>
        </authorList>
    </citation>
    <scope>NUCLEOTIDE SEQUENCE [LARGE SCALE GENOMIC DNA]</scope>
    <source>
        <strain evidence="12 13">DSM 104638</strain>
    </source>
</reference>
<dbReference type="GO" id="GO:0006515">
    <property type="term" value="P:protein quality control for misfolded or incompletely synthesized proteins"/>
    <property type="evidence" value="ECO:0007669"/>
    <property type="project" value="UniProtKB-UniRule"/>
</dbReference>
<evidence type="ECO:0000313" key="12">
    <source>
        <dbReference type="EMBL" id="RAV33654.1"/>
    </source>
</evidence>
<comment type="function">
    <text evidence="8">Catalyzes the release of premature peptidyl moieties from peptidyl-tRNA molecules trapped in stalled 50S ribosomal subunits, and thus maintains levels of free tRNAs and 50S ribosomes.</text>
</comment>
<dbReference type="GO" id="GO:0072344">
    <property type="term" value="P:rescue of stalled ribosome"/>
    <property type="evidence" value="ECO:0007669"/>
    <property type="project" value="UniProtKB-UniRule"/>
</dbReference>
<keyword evidence="3 8" id="KW-0378">Hydrolase</keyword>
<evidence type="ECO:0000256" key="7">
    <source>
        <dbReference type="ARBA" id="ARBA00050038"/>
    </source>
</evidence>
<dbReference type="InterPro" id="IPR036416">
    <property type="entry name" value="Pept_tRNA_hydro_sf"/>
</dbReference>
<feature type="site" description="Stabilizes the basic form of H active site to accept a proton" evidence="8">
    <location>
        <position position="158"/>
    </location>
</feature>
<feature type="binding site" evidence="8">
    <location>
        <position position="133"/>
    </location>
    <ligand>
        <name>tRNA</name>
        <dbReference type="ChEBI" id="CHEBI:17843"/>
    </ligand>
</feature>
<evidence type="ECO:0000256" key="3">
    <source>
        <dbReference type="ARBA" id="ARBA00022801"/>
    </source>
</evidence>
<dbReference type="Pfam" id="PF01195">
    <property type="entry name" value="Pept_tRNA_hydro"/>
    <property type="match status" value="1"/>
</dbReference>
<comment type="function">
    <text evidence="8">Hydrolyzes ribosome-free peptidyl-tRNAs (with 1 or more amino acids incorporated), which drop off the ribosome during protein synthesis, or as a result of ribosome stalling.</text>
</comment>
<dbReference type="AlphaFoldDB" id="A0A364VAL5"/>
<feature type="binding site" evidence="8">
    <location>
        <position position="60"/>
    </location>
    <ligand>
        <name>tRNA</name>
        <dbReference type="ChEBI" id="CHEBI:17843"/>
    </ligand>
</feature>
<evidence type="ECO:0000256" key="5">
    <source>
        <dbReference type="ARBA" id="ARBA00038063"/>
    </source>
</evidence>
<evidence type="ECO:0000256" key="10">
    <source>
        <dbReference type="RuleBase" id="RU004320"/>
    </source>
</evidence>
<dbReference type="EMBL" id="PHQP01000055">
    <property type="protein sequence ID" value="RAV33654.1"/>
    <property type="molecule type" value="Genomic_DNA"/>
</dbReference>